<evidence type="ECO:0000313" key="1">
    <source>
        <dbReference type="EMBL" id="DAE03470.1"/>
    </source>
</evidence>
<sequence length="29" mass="3342">MDTLHASLSTFLMINNDKLLFPHLNIENV</sequence>
<dbReference type="EMBL" id="BK015366">
    <property type="protein sequence ID" value="DAE03470.1"/>
    <property type="molecule type" value="Genomic_DNA"/>
</dbReference>
<proteinExistence type="predicted"/>
<accession>A0A8S5P8R0</accession>
<reference evidence="1" key="1">
    <citation type="journal article" date="2021" name="Proc. Natl. Acad. Sci. U.S.A.">
        <title>A Catalog of Tens of Thousands of Viruses from Human Metagenomes Reveals Hidden Associations with Chronic Diseases.</title>
        <authorList>
            <person name="Tisza M.J."/>
            <person name="Buck C.B."/>
        </authorList>
    </citation>
    <scope>NUCLEOTIDE SEQUENCE</scope>
    <source>
        <strain evidence="1">CtTXt1</strain>
    </source>
</reference>
<organism evidence="1">
    <name type="scientific">Siphoviridae sp. ctTXt1</name>
    <dbReference type="NCBI Taxonomy" id="2825520"/>
    <lineage>
        <taxon>Viruses</taxon>
        <taxon>Duplodnaviria</taxon>
        <taxon>Heunggongvirae</taxon>
        <taxon>Uroviricota</taxon>
        <taxon>Caudoviricetes</taxon>
    </lineage>
</organism>
<protein>
    <submittedName>
        <fullName evidence="1">Uncharacterized protein</fullName>
    </submittedName>
</protein>
<name>A0A8S5P8R0_9CAUD</name>